<evidence type="ECO:0000259" key="5">
    <source>
        <dbReference type="PROSITE" id="PS50240"/>
    </source>
</evidence>
<dbReference type="PANTHER" id="PTHR24276">
    <property type="entry name" value="POLYSERASE-RELATED"/>
    <property type="match status" value="1"/>
</dbReference>
<keyword evidence="2" id="KW-1015">Disulfide bond</keyword>
<evidence type="ECO:0000256" key="3">
    <source>
        <dbReference type="RuleBase" id="RU363034"/>
    </source>
</evidence>
<dbReference type="EC" id="3.4.21.-" evidence="6"/>
<dbReference type="CDD" id="cd00190">
    <property type="entry name" value="Tryp_SPc"/>
    <property type="match status" value="1"/>
</dbReference>
<feature type="transmembrane region" description="Helical" evidence="4">
    <location>
        <begin position="327"/>
        <end position="345"/>
    </location>
</feature>
<dbReference type="EMBL" id="JAKRRY010000035">
    <property type="protein sequence ID" value="MCW8348317.1"/>
    <property type="molecule type" value="Genomic_DNA"/>
</dbReference>
<evidence type="ECO:0000256" key="1">
    <source>
        <dbReference type="ARBA" id="ARBA00007664"/>
    </source>
</evidence>
<dbReference type="InterPro" id="IPR001314">
    <property type="entry name" value="Peptidase_S1A"/>
</dbReference>
<dbReference type="InterPro" id="IPR043504">
    <property type="entry name" value="Peptidase_S1_PA_chymotrypsin"/>
</dbReference>
<organism evidence="6 7">
    <name type="scientific">Vibrio qingdaonensis</name>
    <dbReference type="NCBI Taxonomy" id="2829491"/>
    <lineage>
        <taxon>Bacteria</taxon>
        <taxon>Pseudomonadati</taxon>
        <taxon>Pseudomonadota</taxon>
        <taxon>Gammaproteobacteria</taxon>
        <taxon>Vibrionales</taxon>
        <taxon>Vibrionaceae</taxon>
        <taxon>Vibrio</taxon>
    </lineage>
</organism>
<keyword evidence="3" id="KW-0720">Serine protease</keyword>
<evidence type="ECO:0000313" key="7">
    <source>
        <dbReference type="Proteomes" id="UP001155587"/>
    </source>
</evidence>
<dbReference type="InterPro" id="IPR018114">
    <property type="entry name" value="TRYPSIN_HIS"/>
</dbReference>
<keyword evidence="3 6" id="KW-0378">Hydrolase</keyword>
<dbReference type="PROSITE" id="PS50240">
    <property type="entry name" value="TRYPSIN_DOM"/>
    <property type="match status" value="1"/>
</dbReference>
<keyword evidence="4" id="KW-0812">Transmembrane</keyword>
<dbReference type="GO" id="GO:0006508">
    <property type="term" value="P:proteolysis"/>
    <property type="evidence" value="ECO:0007669"/>
    <property type="project" value="UniProtKB-KW"/>
</dbReference>
<dbReference type="Gene3D" id="2.40.10.10">
    <property type="entry name" value="Trypsin-like serine proteases"/>
    <property type="match status" value="1"/>
</dbReference>
<comment type="caution">
    <text evidence="6">The sequence shown here is derived from an EMBL/GenBank/DDBJ whole genome shotgun (WGS) entry which is preliminary data.</text>
</comment>
<dbReference type="AlphaFoldDB" id="A0A9X3CRG5"/>
<evidence type="ECO:0000256" key="4">
    <source>
        <dbReference type="SAM" id="Phobius"/>
    </source>
</evidence>
<name>A0A9X3CRG5_9VIBR</name>
<dbReference type="SMART" id="SM00020">
    <property type="entry name" value="Tryp_SPc"/>
    <property type="match status" value="1"/>
</dbReference>
<dbReference type="InterPro" id="IPR033116">
    <property type="entry name" value="TRYPSIN_SER"/>
</dbReference>
<dbReference type="Pfam" id="PF00089">
    <property type="entry name" value="Trypsin"/>
    <property type="match status" value="1"/>
</dbReference>
<dbReference type="SUPFAM" id="SSF50494">
    <property type="entry name" value="Trypsin-like serine proteases"/>
    <property type="match status" value="1"/>
</dbReference>
<dbReference type="PROSITE" id="PS00135">
    <property type="entry name" value="TRYPSIN_SER"/>
    <property type="match status" value="1"/>
</dbReference>
<dbReference type="PROSITE" id="PS00134">
    <property type="entry name" value="TRYPSIN_HIS"/>
    <property type="match status" value="1"/>
</dbReference>
<evidence type="ECO:0000313" key="6">
    <source>
        <dbReference type="EMBL" id="MCW8348317.1"/>
    </source>
</evidence>
<keyword evidence="7" id="KW-1185">Reference proteome</keyword>
<feature type="domain" description="Peptidase S1" evidence="5">
    <location>
        <begin position="39"/>
        <end position="287"/>
    </location>
</feature>
<dbReference type="PANTHER" id="PTHR24276:SF98">
    <property type="entry name" value="FI18310P1-RELATED"/>
    <property type="match status" value="1"/>
</dbReference>
<protein>
    <submittedName>
        <fullName evidence="6">Trypsin-like serine protease</fullName>
        <ecNumber evidence="6">3.4.21.-</ecNumber>
    </submittedName>
</protein>
<proteinExistence type="inferred from homology"/>
<dbReference type="InterPro" id="IPR009003">
    <property type="entry name" value="Peptidase_S1_PA"/>
</dbReference>
<sequence>MVAMLKKQARRIVLKILLLSGVLGVLPIHADGIDISPMIVNGENANAEDYPSYVGLFIDSYEYNGQYSSGAYCGGTLLDSDYVLTAAHCIEGDLAAGLFTTVIPMLENESNFLNTDRRRVVEVYIHPNFSNNITKLLPNDVAVLKLETSTSSGEGSKLASTESYRLSNNTYTAVGHGNISSGVGGTSILQRVNLTLVDNISCKNNFNNGSNLTDKQVCFTGPLIDKLKAGTCQGDSGGPIYWNDAGVQTQVGITSFGPSICGDKYSAVTAVYTEVSDYISWINRVRDGSELESRRYVSDDLSRRNYIEKYGKVVYTGGTFASGGGSGGGTTSLLCIVLLVGGILIRKQ</sequence>
<evidence type="ECO:0000256" key="2">
    <source>
        <dbReference type="ARBA" id="ARBA00023157"/>
    </source>
</evidence>
<reference evidence="6" key="1">
    <citation type="submission" date="2022-02" db="EMBL/GenBank/DDBJ databases">
        <title>Vibrio sp. nov, a new bacterium isolated from seawater.</title>
        <authorList>
            <person name="Yuan Y."/>
        </authorList>
    </citation>
    <scope>NUCLEOTIDE SEQUENCE</scope>
    <source>
        <strain evidence="6">ZSDZ65</strain>
    </source>
</reference>
<dbReference type="InterPro" id="IPR001254">
    <property type="entry name" value="Trypsin_dom"/>
</dbReference>
<dbReference type="RefSeq" id="WP_265676840.1">
    <property type="nucleotide sequence ID" value="NZ_JAKRRY010000035.1"/>
</dbReference>
<dbReference type="InterPro" id="IPR050430">
    <property type="entry name" value="Peptidase_S1"/>
</dbReference>
<dbReference type="Proteomes" id="UP001155587">
    <property type="component" value="Unassembled WGS sequence"/>
</dbReference>
<gene>
    <name evidence="6" type="ORF">MD535_20225</name>
</gene>
<comment type="similarity">
    <text evidence="1">Belongs to the peptidase S1 family.</text>
</comment>
<dbReference type="GO" id="GO:0004252">
    <property type="term" value="F:serine-type endopeptidase activity"/>
    <property type="evidence" value="ECO:0007669"/>
    <property type="project" value="InterPro"/>
</dbReference>
<keyword evidence="4" id="KW-1133">Transmembrane helix</keyword>
<keyword evidence="4" id="KW-0472">Membrane</keyword>
<accession>A0A9X3CRG5</accession>
<dbReference type="PRINTS" id="PR00722">
    <property type="entry name" value="CHYMOTRYPSIN"/>
</dbReference>
<keyword evidence="3 6" id="KW-0645">Protease</keyword>